<dbReference type="Gene3D" id="3.40.50.720">
    <property type="entry name" value="NAD(P)-binding Rossmann-like Domain"/>
    <property type="match status" value="1"/>
</dbReference>
<dbReference type="RefSeq" id="WP_084741589.1">
    <property type="nucleotide sequence ID" value="NZ_FRCS01000006.1"/>
</dbReference>
<keyword evidence="5" id="KW-1185">Reference proteome</keyword>
<dbReference type="Pfam" id="PF22725">
    <property type="entry name" value="GFO_IDH_MocA_C3"/>
    <property type="match status" value="1"/>
</dbReference>
<dbReference type="AlphaFoldDB" id="A0A1M7R4B9"/>
<evidence type="ECO:0000313" key="4">
    <source>
        <dbReference type="EMBL" id="SHN40033.1"/>
    </source>
</evidence>
<dbReference type="InterPro" id="IPR050463">
    <property type="entry name" value="Gfo/Idh/MocA_oxidrdct_glycsds"/>
</dbReference>
<feature type="domain" description="GFO/IDH/MocA-like oxidoreductase" evidence="3">
    <location>
        <begin position="129"/>
        <end position="281"/>
    </location>
</feature>
<name>A0A1M7R4B9_9ACTN</name>
<sequence>MRVGMIGAGMFGDSSIARFHDAGAEVVSVCDVVPDRARASAEKYGIAHFSDKVSELLARDDIDLVHVAVPPNHLYEVVSATIAAGKNVLSEKPLTTSAQDARKLFEEATAAGVVHAVDHEMRYDPLHCHVRNLVREGFIGRPRVFSVRDFQRYARDQRYPTYYATWTAFREAGGGVGQQHLSHTLDLAQSIVGWLKPETAVGHSVTYMHQRPVLDPSVTPVALFGLGDQAPTTGLADVNGDDVATVSGLTSTGVVLHVVSGWTVHHPTGLTWELYGDEGTLTLNSAGELYGARHDQEVQRIVAPPELALPHGPSLLEQSGLGVLEGQCVGFMFEALAQNLARTTSGASTEHVYCTFDEALVTRTVLDSLAQSVITGE</sequence>
<evidence type="ECO:0000259" key="3">
    <source>
        <dbReference type="Pfam" id="PF22725"/>
    </source>
</evidence>
<dbReference type="InterPro" id="IPR055170">
    <property type="entry name" value="GFO_IDH_MocA-like_dom"/>
</dbReference>
<dbReference type="SUPFAM" id="SSF55347">
    <property type="entry name" value="Glyceraldehyde-3-phosphate dehydrogenase-like, C-terminal domain"/>
    <property type="match status" value="1"/>
</dbReference>
<evidence type="ECO:0000313" key="5">
    <source>
        <dbReference type="Proteomes" id="UP000184440"/>
    </source>
</evidence>
<feature type="domain" description="Gfo/Idh/MocA-like oxidoreductase N-terminal" evidence="2">
    <location>
        <begin position="1"/>
        <end position="119"/>
    </location>
</feature>
<dbReference type="OrthoDB" id="9815825at2"/>
<dbReference type="SUPFAM" id="SSF51735">
    <property type="entry name" value="NAD(P)-binding Rossmann-fold domains"/>
    <property type="match status" value="1"/>
</dbReference>
<dbReference type="Proteomes" id="UP000184440">
    <property type="component" value="Unassembled WGS sequence"/>
</dbReference>
<dbReference type="Pfam" id="PF01408">
    <property type="entry name" value="GFO_IDH_MocA"/>
    <property type="match status" value="1"/>
</dbReference>
<dbReference type="InterPro" id="IPR036291">
    <property type="entry name" value="NAD(P)-bd_dom_sf"/>
</dbReference>
<dbReference type="PANTHER" id="PTHR43818:SF11">
    <property type="entry name" value="BCDNA.GH03377"/>
    <property type="match status" value="1"/>
</dbReference>
<dbReference type="Gene3D" id="3.30.360.10">
    <property type="entry name" value="Dihydrodipicolinate Reductase, domain 2"/>
    <property type="match status" value="1"/>
</dbReference>
<keyword evidence="1" id="KW-0560">Oxidoreductase</keyword>
<dbReference type="STRING" id="134849.SAMN05443668_106412"/>
<dbReference type="InterPro" id="IPR000683">
    <property type="entry name" value="Gfo/Idh/MocA-like_OxRdtase_N"/>
</dbReference>
<evidence type="ECO:0000259" key="2">
    <source>
        <dbReference type="Pfam" id="PF01408"/>
    </source>
</evidence>
<evidence type="ECO:0000256" key="1">
    <source>
        <dbReference type="ARBA" id="ARBA00023002"/>
    </source>
</evidence>
<protein>
    <submittedName>
        <fullName evidence="4">Predicted dehydrogenase</fullName>
    </submittedName>
</protein>
<reference evidence="4 5" key="1">
    <citation type="submission" date="2016-11" db="EMBL/GenBank/DDBJ databases">
        <authorList>
            <person name="Jaros S."/>
            <person name="Januszkiewicz K."/>
            <person name="Wedrychowicz H."/>
        </authorList>
    </citation>
    <scope>NUCLEOTIDE SEQUENCE [LARGE SCALE GENOMIC DNA]</scope>
    <source>
        <strain evidence="4 5">DSM 46144</strain>
    </source>
</reference>
<dbReference type="GO" id="GO:0000166">
    <property type="term" value="F:nucleotide binding"/>
    <property type="evidence" value="ECO:0007669"/>
    <property type="project" value="InterPro"/>
</dbReference>
<organism evidence="4 5">
    <name type="scientific">Cryptosporangium aurantiacum</name>
    <dbReference type="NCBI Taxonomy" id="134849"/>
    <lineage>
        <taxon>Bacteria</taxon>
        <taxon>Bacillati</taxon>
        <taxon>Actinomycetota</taxon>
        <taxon>Actinomycetes</taxon>
        <taxon>Cryptosporangiales</taxon>
        <taxon>Cryptosporangiaceae</taxon>
        <taxon>Cryptosporangium</taxon>
    </lineage>
</organism>
<dbReference type="GO" id="GO:0016491">
    <property type="term" value="F:oxidoreductase activity"/>
    <property type="evidence" value="ECO:0007669"/>
    <property type="project" value="UniProtKB-KW"/>
</dbReference>
<proteinExistence type="predicted"/>
<gene>
    <name evidence="4" type="ORF">SAMN05443668_106412</name>
</gene>
<dbReference type="PANTHER" id="PTHR43818">
    <property type="entry name" value="BCDNA.GH03377"/>
    <property type="match status" value="1"/>
</dbReference>
<accession>A0A1M7R4B9</accession>
<dbReference type="EMBL" id="FRCS01000006">
    <property type="protein sequence ID" value="SHN40033.1"/>
    <property type="molecule type" value="Genomic_DNA"/>
</dbReference>